<feature type="domain" description="FAD/NAD(P)-binding" evidence="11">
    <location>
        <begin position="397"/>
        <end position="630"/>
    </location>
</feature>
<comment type="cofactor">
    <cofactor evidence="2">
        <name>[4Fe-4S] cluster</name>
        <dbReference type="ChEBI" id="CHEBI:49883"/>
    </cofactor>
</comment>
<evidence type="ECO:0000256" key="8">
    <source>
        <dbReference type="ARBA" id="ARBA00023004"/>
    </source>
</evidence>
<keyword evidence="7" id="KW-0560">Oxidoreductase</keyword>
<evidence type="ECO:0000313" key="13">
    <source>
        <dbReference type="Proteomes" id="UP000677537"/>
    </source>
</evidence>
<keyword evidence="5" id="KW-0288">FMN</keyword>
<dbReference type="SUPFAM" id="SSF51905">
    <property type="entry name" value="FAD/NAD(P)-binding domain"/>
    <property type="match status" value="1"/>
</dbReference>
<keyword evidence="13" id="KW-1185">Reference proteome</keyword>
<reference evidence="12" key="1">
    <citation type="submission" date="2021-03" db="EMBL/GenBank/DDBJ databases">
        <authorList>
            <person name="So Y."/>
        </authorList>
    </citation>
    <scope>NUCLEOTIDE SEQUENCE</scope>
    <source>
        <strain evidence="12">SG15</strain>
    </source>
</reference>
<dbReference type="PRINTS" id="PR00368">
    <property type="entry name" value="FADPNR"/>
</dbReference>
<keyword evidence="6" id="KW-0479">Metal-binding</keyword>
<dbReference type="InterPro" id="IPR051793">
    <property type="entry name" value="NADH:flavin_oxidoreductase"/>
</dbReference>
<evidence type="ECO:0000259" key="10">
    <source>
        <dbReference type="Pfam" id="PF00724"/>
    </source>
</evidence>
<dbReference type="InterPro" id="IPR001155">
    <property type="entry name" value="OxRdtase_FMN_N"/>
</dbReference>
<organism evidence="12 13">
    <name type="scientific">Roseomonas indoligenes</name>
    <dbReference type="NCBI Taxonomy" id="2820811"/>
    <lineage>
        <taxon>Bacteria</taxon>
        <taxon>Pseudomonadati</taxon>
        <taxon>Pseudomonadota</taxon>
        <taxon>Alphaproteobacteria</taxon>
        <taxon>Acetobacterales</taxon>
        <taxon>Roseomonadaceae</taxon>
        <taxon>Roseomonas</taxon>
    </lineage>
</organism>
<evidence type="ECO:0000256" key="2">
    <source>
        <dbReference type="ARBA" id="ARBA00001966"/>
    </source>
</evidence>
<evidence type="ECO:0000259" key="11">
    <source>
        <dbReference type="Pfam" id="PF07992"/>
    </source>
</evidence>
<dbReference type="Pfam" id="PF00724">
    <property type="entry name" value="Oxidored_FMN"/>
    <property type="match status" value="1"/>
</dbReference>
<evidence type="ECO:0000256" key="9">
    <source>
        <dbReference type="ARBA" id="ARBA00023014"/>
    </source>
</evidence>
<dbReference type="GO" id="GO:0010181">
    <property type="term" value="F:FMN binding"/>
    <property type="evidence" value="ECO:0007669"/>
    <property type="project" value="InterPro"/>
</dbReference>
<gene>
    <name evidence="12" type="ORF">J5Y10_25630</name>
</gene>
<dbReference type="Gene3D" id="3.20.20.70">
    <property type="entry name" value="Aldolase class I"/>
    <property type="match status" value="1"/>
</dbReference>
<evidence type="ECO:0000256" key="4">
    <source>
        <dbReference type="ARBA" id="ARBA00022630"/>
    </source>
</evidence>
<dbReference type="InterPro" id="IPR023753">
    <property type="entry name" value="FAD/NAD-binding_dom"/>
</dbReference>
<keyword evidence="9" id="KW-0411">Iron-sulfur</keyword>
<evidence type="ECO:0000256" key="1">
    <source>
        <dbReference type="ARBA" id="ARBA00001917"/>
    </source>
</evidence>
<keyword evidence="8" id="KW-0408">Iron</keyword>
<keyword evidence="4" id="KW-0285">Flavoprotein</keyword>
<name>A0A940N6T8_9PROT</name>
<dbReference type="InterPro" id="IPR013785">
    <property type="entry name" value="Aldolase_TIM"/>
</dbReference>
<evidence type="ECO:0000313" key="12">
    <source>
        <dbReference type="EMBL" id="MBP0496190.1"/>
    </source>
</evidence>
<sequence length="676" mass="72504">MSAAGRGPMLIAQPGTMGPLALRNRIIMGPMGTNYGTGDGFSTERDKLYYAERARGGAAMIITEAMVVSANARNHRNSLCIHHDRFIPGLAAVVDAIHEGGALAVAQLNHRGGLLRRSVLGMEPVGPSDWTHPATGEPIRALGIGEIRAIQEDFLTSACRAWEAGYDAVELHAANGYLFQQFFTARINRRDDAYGGSLENRMRLLTETVGLIRSELPELPLMVRVSATEYVEGGYGEAEIIALCQALEQAGVIAIDLSGGSNESPALSRYCIQPPSFARRCLEPYARPIKEALGIPVIMAGRIIDPEDAEGVLQAGSAQYVAVCRALVADPYWTNKAFGTIPTPIKKCISCNVCFERLTLEQDVACVANPLVGTEFERLDLAEPQLAEPVPQAQRRRVLVLGAGVAGVEAARVAAARGHAVEIWEASDRAGGQVPLATAGPDKADVGGIWSYRWPQIEALGVPVRYGTEATLARIHEFAPDLVIVATGSRARRLPMLDAAPCPTIHAWEVIRDPSRIPPGSAVTVIGGGLVGLETADLIMGDGRRVTVLEGLPTVATGMARNNRFDLLERLEQGGVTWLTGTMVEGFEGPDLVLRSGERRWTMPAGDVIVHAIGPVPNRDVVPLLQEAGVDHVLVGDCNRPSDFLDGIRDAWMTALAVERRPRARVRAATPDLAVS</sequence>
<dbReference type="Gene3D" id="3.40.50.720">
    <property type="entry name" value="NAD(P)-binding Rossmann-like Domain"/>
    <property type="match status" value="1"/>
</dbReference>
<evidence type="ECO:0000256" key="6">
    <source>
        <dbReference type="ARBA" id="ARBA00022723"/>
    </source>
</evidence>
<comment type="caution">
    <text evidence="12">The sequence shown here is derived from an EMBL/GenBank/DDBJ whole genome shotgun (WGS) entry which is preliminary data.</text>
</comment>
<dbReference type="Pfam" id="PF07992">
    <property type="entry name" value="Pyr_redox_2"/>
    <property type="match status" value="1"/>
</dbReference>
<dbReference type="GO" id="GO:0046872">
    <property type="term" value="F:metal ion binding"/>
    <property type="evidence" value="ECO:0007669"/>
    <property type="project" value="UniProtKB-KW"/>
</dbReference>
<dbReference type="SUPFAM" id="SSF51395">
    <property type="entry name" value="FMN-linked oxidoreductases"/>
    <property type="match status" value="1"/>
</dbReference>
<evidence type="ECO:0000256" key="7">
    <source>
        <dbReference type="ARBA" id="ARBA00023002"/>
    </source>
</evidence>
<dbReference type="GO" id="GO:0051536">
    <property type="term" value="F:iron-sulfur cluster binding"/>
    <property type="evidence" value="ECO:0007669"/>
    <property type="project" value="UniProtKB-KW"/>
</dbReference>
<proteinExistence type="inferred from homology"/>
<dbReference type="GO" id="GO:0016491">
    <property type="term" value="F:oxidoreductase activity"/>
    <property type="evidence" value="ECO:0007669"/>
    <property type="project" value="UniProtKB-KW"/>
</dbReference>
<dbReference type="PANTHER" id="PTHR42917">
    <property type="entry name" value="2,4-DIENOYL-COA REDUCTASE"/>
    <property type="match status" value="1"/>
</dbReference>
<comment type="cofactor">
    <cofactor evidence="1">
        <name>FMN</name>
        <dbReference type="ChEBI" id="CHEBI:58210"/>
    </cofactor>
</comment>
<feature type="domain" description="NADH:flavin oxidoreductase/NADH oxidase N-terminal" evidence="10">
    <location>
        <begin position="13"/>
        <end position="337"/>
    </location>
</feature>
<dbReference type="InterPro" id="IPR036188">
    <property type="entry name" value="FAD/NAD-bd_sf"/>
</dbReference>
<dbReference type="CDD" id="cd02803">
    <property type="entry name" value="OYE_like_FMN_family"/>
    <property type="match status" value="1"/>
</dbReference>
<dbReference type="Gene3D" id="3.50.50.60">
    <property type="entry name" value="FAD/NAD(P)-binding domain"/>
    <property type="match status" value="1"/>
</dbReference>
<comment type="similarity">
    <text evidence="3">In the N-terminal section; belongs to the NADH:flavin oxidoreductase/NADH oxidase family.</text>
</comment>
<dbReference type="AlphaFoldDB" id="A0A940N6T8"/>
<evidence type="ECO:0000256" key="5">
    <source>
        <dbReference type="ARBA" id="ARBA00022643"/>
    </source>
</evidence>
<dbReference type="Proteomes" id="UP000677537">
    <property type="component" value="Unassembled WGS sequence"/>
</dbReference>
<evidence type="ECO:0000256" key="3">
    <source>
        <dbReference type="ARBA" id="ARBA00011048"/>
    </source>
</evidence>
<protein>
    <submittedName>
        <fullName evidence="12">FAD-dependent oxidoreductase</fullName>
    </submittedName>
</protein>
<dbReference type="EMBL" id="JAGIZA010000029">
    <property type="protein sequence ID" value="MBP0496190.1"/>
    <property type="molecule type" value="Genomic_DNA"/>
</dbReference>
<accession>A0A940N6T8</accession>
<dbReference type="PANTHER" id="PTHR42917:SF2">
    <property type="entry name" value="2,4-DIENOYL-COA REDUCTASE [(2E)-ENOYL-COA-PRODUCING]"/>
    <property type="match status" value="1"/>
</dbReference>
<dbReference type="RefSeq" id="WP_209376981.1">
    <property type="nucleotide sequence ID" value="NZ_JAGIZA010000029.1"/>
</dbReference>